<dbReference type="InterPro" id="IPR003807">
    <property type="entry name" value="DUF202"/>
</dbReference>
<feature type="transmembrane region" description="Helical" evidence="6">
    <location>
        <begin position="95"/>
        <end position="115"/>
    </location>
</feature>
<feature type="domain" description="DUF202" evidence="7">
    <location>
        <begin position="43"/>
        <end position="122"/>
    </location>
</feature>
<dbReference type="Proteomes" id="UP000251241">
    <property type="component" value="Unassembled WGS sequence"/>
</dbReference>
<organism evidence="8 10">
    <name type="scientific">Sphingobacterium multivorum</name>
    <dbReference type="NCBI Taxonomy" id="28454"/>
    <lineage>
        <taxon>Bacteria</taxon>
        <taxon>Pseudomonadati</taxon>
        <taxon>Bacteroidota</taxon>
        <taxon>Sphingobacteriia</taxon>
        <taxon>Sphingobacteriales</taxon>
        <taxon>Sphingobacteriaceae</taxon>
        <taxon>Sphingobacterium</taxon>
    </lineage>
</organism>
<keyword evidence="5 6" id="KW-0472">Membrane</keyword>
<dbReference type="Pfam" id="PF02656">
    <property type="entry name" value="DUF202"/>
    <property type="match status" value="1"/>
</dbReference>
<evidence type="ECO:0000313" key="9">
    <source>
        <dbReference type="EMBL" id="VXC36129.1"/>
    </source>
</evidence>
<protein>
    <submittedName>
        <fullName evidence="8">Predicted membrane protein</fullName>
    </submittedName>
</protein>
<dbReference type="EMBL" id="CABWMV010000003">
    <property type="protein sequence ID" value="VXC36129.1"/>
    <property type="molecule type" value="Genomic_DNA"/>
</dbReference>
<evidence type="ECO:0000256" key="1">
    <source>
        <dbReference type="ARBA" id="ARBA00004651"/>
    </source>
</evidence>
<name>A0A2X2JJW1_SPHMU</name>
<evidence type="ECO:0000313" key="8">
    <source>
        <dbReference type="EMBL" id="SPZ92426.1"/>
    </source>
</evidence>
<evidence type="ECO:0000313" key="10">
    <source>
        <dbReference type="Proteomes" id="UP000251241"/>
    </source>
</evidence>
<gene>
    <name evidence="8" type="ORF">NCTC11343_04474</name>
    <name evidence="9" type="ORF">SPHINGO8BC_110027</name>
</gene>
<dbReference type="GO" id="GO:0005886">
    <property type="term" value="C:plasma membrane"/>
    <property type="evidence" value="ECO:0007669"/>
    <property type="project" value="UniProtKB-SubCell"/>
</dbReference>
<dbReference type="Proteomes" id="UP000432350">
    <property type="component" value="Unassembled WGS sequence"/>
</dbReference>
<keyword evidence="2" id="KW-1003">Cell membrane</keyword>
<reference evidence="8 10" key="1">
    <citation type="submission" date="2018-06" db="EMBL/GenBank/DDBJ databases">
        <authorList>
            <consortium name="Pathogen Informatics"/>
            <person name="Doyle S."/>
        </authorList>
    </citation>
    <scope>NUCLEOTIDE SEQUENCE [LARGE SCALE GENOMIC DNA]</scope>
    <source>
        <strain evidence="8 10">NCTC11343</strain>
    </source>
</reference>
<evidence type="ECO:0000259" key="7">
    <source>
        <dbReference type="Pfam" id="PF02656"/>
    </source>
</evidence>
<keyword evidence="3 6" id="KW-0812">Transmembrane</keyword>
<proteinExistence type="predicted"/>
<sequence length="158" mass="18003">MLKHSHSHNRLLKARYKFYNSFNVFVDQNLFRMTKNTPQKVNDHLANERTFLAWIRTSLGIMGFGFVVVKFSLFIRQIELILKKDVVAGSQHEHSGAVGVSIVVIGALTVIVAFFKYRKTNKQIEAENFTQTSNSITIVAVLIFVIGIILSWYLIDGL</sequence>
<keyword evidence="4 6" id="KW-1133">Transmembrane helix</keyword>
<accession>A0A653Y122</accession>
<dbReference type="EMBL" id="UAUU01000011">
    <property type="protein sequence ID" value="SPZ92426.1"/>
    <property type="molecule type" value="Genomic_DNA"/>
</dbReference>
<evidence type="ECO:0000256" key="6">
    <source>
        <dbReference type="SAM" id="Phobius"/>
    </source>
</evidence>
<dbReference type="AlphaFoldDB" id="A0A2X2JJW1"/>
<evidence type="ECO:0000256" key="5">
    <source>
        <dbReference type="ARBA" id="ARBA00023136"/>
    </source>
</evidence>
<dbReference type="PANTHER" id="PTHR34187:SF2">
    <property type="entry name" value="DUF202 DOMAIN-CONTAINING PROTEIN"/>
    <property type="match status" value="1"/>
</dbReference>
<evidence type="ECO:0000256" key="3">
    <source>
        <dbReference type="ARBA" id="ARBA00022692"/>
    </source>
</evidence>
<reference evidence="9 11" key="2">
    <citation type="submission" date="2019-10" db="EMBL/GenBank/DDBJ databases">
        <authorList>
            <person name="Karimi E."/>
        </authorList>
    </citation>
    <scope>NUCLEOTIDE SEQUENCE [LARGE SCALE GENOMIC DNA]</scope>
    <source>
        <strain evidence="9">Sphingobacterium sp. 8BC</strain>
    </source>
</reference>
<evidence type="ECO:0000256" key="4">
    <source>
        <dbReference type="ARBA" id="ARBA00022989"/>
    </source>
</evidence>
<evidence type="ECO:0000256" key="2">
    <source>
        <dbReference type="ARBA" id="ARBA00022475"/>
    </source>
</evidence>
<feature type="transmembrane region" description="Helical" evidence="6">
    <location>
        <begin position="136"/>
        <end position="155"/>
    </location>
</feature>
<evidence type="ECO:0000313" key="11">
    <source>
        <dbReference type="Proteomes" id="UP000432350"/>
    </source>
</evidence>
<dbReference type="PANTHER" id="PTHR34187">
    <property type="entry name" value="FGR18P"/>
    <property type="match status" value="1"/>
</dbReference>
<comment type="subcellular location">
    <subcellularLocation>
        <location evidence="1">Cell membrane</location>
        <topology evidence="1">Multi-pass membrane protein</topology>
    </subcellularLocation>
</comment>
<feature type="transmembrane region" description="Helical" evidence="6">
    <location>
        <begin position="53"/>
        <end position="75"/>
    </location>
</feature>
<dbReference type="InterPro" id="IPR052053">
    <property type="entry name" value="IM_YidH-like"/>
</dbReference>
<accession>A0A2X2JJW1</accession>